<evidence type="ECO:0000256" key="6">
    <source>
        <dbReference type="ARBA" id="ARBA00022532"/>
    </source>
</evidence>
<dbReference type="EMBL" id="JBHRTL010000006">
    <property type="protein sequence ID" value="MFC3154767.1"/>
    <property type="molecule type" value="Genomic_DNA"/>
</dbReference>
<evidence type="ECO:0000256" key="3">
    <source>
        <dbReference type="ARBA" id="ARBA00007317"/>
    </source>
</evidence>
<dbReference type="Gene3D" id="4.10.320.10">
    <property type="entry name" value="E3-binding domain"/>
    <property type="match status" value="1"/>
</dbReference>
<name>A0ABV7HTV1_9GAMM</name>
<dbReference type="CDD" id="cd06849">
    <property type="entry name" value="lipoyl_domain"/>
    <property type="match status" value="1"/>
</dbReference>
<dbReference type="InterPro" id="IPR003016">
    <property type="entry name" value="2-oxoA_DH_lipoyl-BS"/>
</dbReference>
<dbReference type="PROSITE" id="PS50968">
    <property type="entry name" value="BIOTINYL_LIPOYL"/>
    <property type="match status" value="1"/>
</dbReference>
<evidence type="ECO:0000256" key="8">
    <source>
        <dbReference type="ARBA" id="ARBA00022823"/>
    </source>
</evidence>
<keyword evidence="16" id="KW-1185">Reference proteome</keyword>
<dbReference type="PANTHER" id="PTHR43416">
    <property type="entry name" value="DIHYDROLIPOYLLYSINE-RESIDUE SUCCINYLTRANSFERASE COMPONENT OF 2-OXOGLUTARATE DEHYDROGENASE COMPLEX, MITOCHONDRIAL-RELATED"/>
    <property type="match status" value="1"/>
</dbReference>
<evidence type="ECO:0000256" key="1">
    <source>
        <dbReference type="ARBA" id="ARBA00004052"/>
    </source>
</evidence>
<feature type="region of interest" description="Disordered" evidence="12">
    <location>
        <begin position="80"/>
        <end position="182"/>
    </location>
</feature>
<dbReference type="GO" id="GO:0004149">
    <property type="term" value="F:dihydrolipoyllysine-residue succinyltransferase activity"/>
    <property type="evidence" value="ECO:0007669"/>
    <property type="project" value="UniProtKB-EC"/>
</dbReference>
<evidence type="ECO:0000259" key="13">
    <source>
        <dbReference type="PROSITE" id="PS50968"/>
    </source>
</evidence>
<dbReference type="NCBIfam" id="NF004309">
    <property type="entry name" value="PRK05704.1"/>
    <property type="match status" value="1"/>
</dbReference>
<organism evidence="15 16">
    <name type="scientific">Gilvimarinus japonicus</name>
    <dbReference type="NCBI Taxonomy" id="1796469"/>
    <lineage>
        <taxon>Bacteria</taxon>
        <taxon>Pseudomonadati</taxon>
        <taxon>Pseudomonadota</taxon>
        <taxon>Gammaproteobacteria</taxon>
        <taxon>Cellvibrionales</taxon>
        <taxon>Cellvibrionaceae</taxon>
        <taxon>Gilvimarinus</taxon>
    </lineage>
</organism>
<dbReference type="RefSeq" id="WP_382415192.1">
    <property type="nucleotide sequence ID" value="NZ_AP031500.1"/>
</dbReference>
<comment type="catalytic activity">
    <reaction evidence="10 11">
        <text>N(6)-[(R)-dihydrolipoyl]-L-lysyl-[protein] + succinyl-CoA = N(6)-[(R)-S(8)-succinyldihydrolipoyl]-L-lysyl-[protein] + CoA</text>
        <dbReference type="Rhea" id="RHEA:15213"/>
        <dbReference type="Rhea" id="RHEA-COMP:10475"/>
        <dbReference type="Rhea" id="RHEA-COMP:20092"/>
        <dbReference type="ChEBI" id="CHEBI:57287"/>
        <dbReference type="ChEBI" id="CHEBI:57292"/>
        <dbReference type="ChEBI" id="CHEBI:83100"/>
        <dbReference type="ChEBI" id="CHEBI:83120"/>
        <dbReference type="EC" id="2.3.1.61"/>
    </reaction>
</comment>
<dbReference type="InterPro" id="IPR006255">
    <property type="entry name" value="SucB"/>
</dbReference>
<proteinExistence type="inferred from homology"/>
<dbReference type="InterPro" id="IPR000089">
    <property type="entry name" value="Biotin_lipoyl"/>
</dbReference>
<comment type="caution">
    <text evidence="15">The sequence shown here is derived from an EMBL/GenBank/DDBJ whole genome shotgun (WGS) entry which is preliminary data.</text>
</comment>
<sequence length="414" mass="44354">MSTDIKAPTFPESVQDGTIATWHKQPGEAVSRDELIVDIETDKVVLEVVAPADGALTEVLKGEGDTVLSNEVIAKFEAGAGGSAKADSDSDEKGDAKEASAEQKDDSSAPESGDAGDKILSPAARKIADENNVNPASVKGTGKDGRVTKEDVLNHVKSGDSKPAAAAPTPAAAAPAAPEGDRVEKRVPMTRLRKRIAERLLEATSTTAMLTTFNEVDMGPVMELRKQYKDKFEKIHNGTRLGFMGFFVKAATEALKRFPAVNASLDDNDVVYHGYQDIGVAVSTEKGLVVPVLRSTENMSIAEVESTIRDFGLRARDGKLGIDEMTGGTFTITNGGVFGSLLSTPILNLPQTAILGMHKIQERPMAVNGEVKIRPMMYLALSYDHRLIDGKEAVQFLVAIKELLEDPARILLEI</sequence>
<dbReference type="InterPro" id="IPR004167">
    <property type="entry name" value="PSBD"/>
</dbReference>
<dbReference type="InterPro" id="IPR050537">
    <property type="entry name" value="2-oxoacid_dehydrogenase"/>
</dbReference>
<feature type="domain" description="Peripheral subunit-binding (PSBD)" evidence="14">
    <location>
        <begin position="119"/>
        <end position="156"/>
    </location>
</feature>
<keyword evidence="7 11" id="KW-0808">Transferase</keyword>
<dbReference type="NCBIfam" id="TIGR01347">
    <property type="entry name" value="sucB"/>
    <property type="match status" value="1"/>
</dbReference>
<evidence type="ECO:0000256" key="11">
    <source>
        <dbReference type="RuleBase" id="RU361138"/>
    </source>
</evidence>
<gene>
    <name evidence="15" type="primary">odhB</name>
    <name evidence="15" type="ORF">ACFOEB_06080</name>
</gene>
<dbReference type="PROSITE" id="PS00189">
    <property type="entry name" value="LIPOYL"/>
    <property type="match status" value="1"/>
</dbReference>
<dbReference type="EC" id="2.3.1.61" evidence="4 11"/>
<dbReference type="Proteomes" id="UP001595548">
    <property type="component" value="Unassembled WGS sequence"/>
</dbReference>
<dbReference type="Gene3D" id="3.30.559.10">
    <property type="entry name" value="Chloramphenicol acetyltransferase-like domain"/>
    <property type="match status" value="1"/>
</dbReference>
<comment type="function">
    <text evidence="1 11">E2 component of the 2-oxoglutarate dehydrogenase (OGDH) complex which catalyzes the second step in the conversion of 2-oxoglutarate to succinyl-CoA and CO(2).</text>
</comment>
<dbReference type="Pfam" id="PF00364">
    <property type="entry name" value="Biotin_lipoyl"/>
    <property type="match status" value="1"/>
</dbReference>
<evidence type="ECO:0000313" key="16">
    <source>
        <dbReference type="Proteomes" id="UP001595548"/>
    </source>
</evidence>
<dbReference type="InterPro" id="IPR036625">
    <property type="entry name" value="E3-bd_dom_sf"/>
</dbReference>
<dbReference type="Pfam" id="PF02817">
    <property type="entry name" value="E3_binding"/>
    <property type="match status" value="1"/>
</dbReference>
<dbReference type="InterPro" id="IPR023213">
    <property type="entry name" value="CAT-like_dom_sf"/>
</dbReference>
<evidence type="ECO:0000313" key="15">
    <source>
        <dbReference type="EMBL" id="MFC3154767.1"/>
    </source>
</evidence>
<dbReference type="Gene3D" id="2.40.50.100">
    <property type="match status" value="1"/>
</dbReference>
<dbReference type="SUPFAM" id="SSF52777">
    <property type="entry name" value="CoA-dependent acyltransferases"/>
    <property type="match status" value="1"/>
</dbReference>
<evidence type="ECO:0000256" key="5">
    <source>
        <dbReference type="ARBA" id="ARBA00019511"/>
    </source>
</evidence>
<reference evidence="16" key="1">
    <citation type="journal article" date="2019" name="Int. J. Syst. Evol. Microbiol.">
        <title>The Global Catalogue of Microorganisms (GCM) 10K type strain sequencing project: providing services to taxonomists for standard genome sequencing and annotation.</title>
        <authorList>
            <consortium name="The Broad Institute Genomics Platform"/>
            <consortium name="The Broad Institute Genome Sequencing Center for Infectious Disease"/>
            <person name="Wu L."/>
            <person name="Ma J."/>
        </authorList>
    </citation>
    <scope>NUCLEOTIDE SEQUENCE [LARGE SCALE GENOMIC DNA]</scope>
    <source>
        <strain evidence="16">KCTC 52141</strain>
    </source>
</reference>
<comment type="pathway">
    <text evidence="2 11">Amino-acid degradation; L-lysine degradation via saccharopine pathway; glutaryl-CoA from L-lysine: step 6/6.</text>
</comment>
<protein>
    <recommendedName>
        <fullName evidence="5 11">Dihydrolipoyllysine-residue succinyltransferase component of 2-oxoglutarate dehydrogenase complex</fullName>
        <ecNumber evidence="4 11">2.3.1.61</ecNumber>
    </recommendedName>
    <alternativeName>
        <fullName evidence="11">2-oxoglutarate dehydrogenase complex component E2</fullName>
    </alternativeName>
</protein>
<evidence type="ECO:0000256" key="2">
    <source>
        <dbReference type="ARBA" id="ARBA00005145"/>
    </source>
</evidence>
<feature type="compositionally biased region" description="Low complexity" evidence="12">
    <location>
        <begin position="163"/>
        <end position="178"/>
    </location>
</feature>
<evidence type="ECO:0000256" key="9">
    <source>
        <dbReference type="ARBA" id="ARBA00023315"/>
    </source>
</evidence>
<comment type="cofactor">
    <cofactor evidence="11">
        <name>(R)-lipoate</name>
        <dbReference type="ChEBI" id="CHEBI:83088"/>
    </cofactor>
    <text evidence="11">Binds 1 lipoyl cofactor covalently.</text>
</comment>
<dbReference type="InterPro" id="IPR011053">
    <property type="entry name" value="Single_hybrid_motif"/>
</dbReference>
<evidence type="ECO:0000256" key="4">
    <source>
        <dbReference type="ARBA" id="ARBA00012945"/>
    </source>
</evidence>
<evidence type="ECO:0000256" key="10">
    <source>
        <dbReference type="ARBA" id="ARBA00052761"/>
    </source>
</evidence>
<feature type="compositionally biased region" description="Basic and acidic residues" evidence="12">
    <location>
        <begin position="86"/>
        <end position="107"/>
    </location>
</feature>
<evidence type="ECO:0000256" key="7">
    <source>
        <dbReference type="ARBA" id="ARBA00022679"/>
    </source>
</evidence>
<comment type="similarity">
    <text evidence="3 11">Belongs to the 2-oxoacid dehydrogenase family.</text>
</comment>
<accession>A0ABV7HTV1</accession>
<feature type="domain" description="Lipoyl-binding" evidence="13">
    <location>
        <begin position="2"/>
        <end position="77"/>
    </location>
</feature>
<feature type="compositionally biased region" description="Basic and acidic residues" evidence="12">
    <location>
        <begin position="141"/>
        <end position="160"/>
    </location>
</feature>
<dbReference type="InterPro" id="IPR001078">
    <property type="entry name" value="2-oxoacid_DH_actylTfrase"/>
</dbReference>
<keyword evidence="8 11" id="KW-0450">Lipoyl</keyword>
<keyword evidence="6 11" id="KW-0816">Tricarboxylic acid cycle</keyword>
<dbReference type="PROSITE" id="PS51826">
    <property type="entry name" value="PSBD"/>
    <property type="match status" value="1"/>
</dbReference>
<dbReference type="Pfam" id="PF00198">
    <property type="entry name" value="2-oxoacid_dh"/>
    <property type="match status" value="1"/>
</dbReference>
<keyword evidence="9 11" id="KW-0012">Acyltransferase</keyword>
<dbReference type="PANTHER" id="PTHR43416:SF5">
    <property type="entry name" value="DIHYDROLIPOYLLYSINE-RESIDUE SUCCINYLTRANSFERASE COMPONENT OF 2-OXOGLUTARATE DEHYDROGENASE COMPLEX, MITOCHONDRIAL"/>
    <property type="match status" value="1"/>
</dbReference>
<dbReference type="SUPFAM" id="SSF47005">
    <property type="entry name" value="Peripheral subunit-binding domain of 2-oxo acid dehydrogenase complex"/>
    <property type="match status" value="1"/>
</dbReference>
<dbReference type="SUPFAM" id="SSF51230">
    <property type="entry name" value="Single hybrid motif"/>
    <property type="match status" value="1"/>
</dbReference>
<evidence type="ECO:0000259" key="14">
    <source>
        <dbReference type="PROSITE" id="PS51826"/>
    </source>
</evidence>
<evidence type="ECO:0000256" key="12">
    <source>
        <dbReference type="SAM" id="MobiDB-lite"/>
    </source>
</evidence>